<protein>
    <submittedName>
        <fullName evidence="1">Uncharacterized protein</fullName>
    </submittedName>
</protein>
<gene>
    <name evidence="1" type="ORF">MGWOODY_Tha1994</name>
</gene>
<organism evidence="1">
    <name type="scientific">hydrothermal vent metagenome</name>
    <dbReference type="NCBI Taxonomy" id="652676"/>
    <lineage>
        <taxon>unclassified sequences</taxon>
        <taxon>metagenomes</taxon>
        <taxon>ecological metagenomes</taxon>
    </lineage>
</organism>
<reference evidence="1" key="1">
    <citation type="submission" date="2015-10" db="EMBL/GenBank/DDBJ databases">
        <authorList>
            <person name="Gilbert D.G."/>
        </authorList>
    </citation>
    <scope>NUCLEOTIDE SEQUENCE</scope>
</reference>
<dbReference type="EMBL" id="CZQC01000044">
    <property type="protein sequence ID" value="CUS41528.1"/>
    <property type="molecule type" value="Genomic_DNA"/>
</dbReference>
<sequence length="52" mass="5089">MGLDSELDSSSLCESESLCLAAAAAQGLNVAEGLSTDAEALGKSASVSVEAE</sequence>
<proteinExistence type="predicted"/>
<name>A0A160TD15_9ZZZZ</name>
<dbReference type="AlphaFoldDB" id="A0A160TD15"/>
<accession>A0A160TD15</accession>
<evidence type="ECO:0000313" key="1">
    <source>
        <dbReference type="EMBL" id="CUS41528.1"/>
    </source>
</evidence>